<dbReference type="KEGG" id="pmg:P9301_12141"/>
<keyword evidence="6" id="KW-0812">Transmembrane</keyword>
<evidence type="ECO:0000256" key="4">
    <source>
        <dbReference type="HAMAP-Rule" id="MF_00279"/>
    </source>
</evidence>
<proteinExistence type="inferred from homology"/>
<gene>
    <name evidence="4 7" type="primary">pdxJ</name>
    <name evidence="7" type="ordered locus">P9301_12141</name>
</gene>
<dbReference type="SUPFAM" id="SSF63892">
    <property type="entry name" value="Pyridoxine 5'-phosphate synthase"/>
    <property type="match status" value="1"/>
</dbReference>
<dbReference type="Pfam" id="PF03740">
    <property type="entry name" value="PdxJ"/>
    <property type="match status" value="1"/>
</dbReference>
<feature type="binding site" evidence="4">
    <location>
        <position position="92"/>
    </location>
    <ligand>
        <name>3-amino-2-oxopropyl phosphate</name>
        <dbReference type="ChEBI" id="CHEBI:57279"/>
    </ligand>
</feature>
<evidence type="ECO:0000313" key="8">
    <source>
        <dbReference type="Proteomes" id="UP000001430"/>
    </source>
</evidence>
<dbReference type="InterPro" id="IPR013785">
    <property type="entry name" value="Aldolase_TIM"/>
</dbReference>
<feature type="transmembrane region" description="Helical" evidence="6">
    <location>
        <begin position="53"/>
        <end position="75"/>
    </location>
</feature>
<evidence type="ECO:0000256" key="3">
    <source>
        <dbReference type="ARBA" id="ARBA00023096"/>
    </source>
</evidence>
<evidence type="ECO:0000313" key="7">
    <source>
        <dbReference type="EMBL" id="ABO17837.1"/>
    </source>
</evidence>
<dbReference type="eggNOG" id="COG0854">
    <property type="taxonomic scope" value="Bacteria"/>
</dbReference>
<dbReference type="UniPathway" id="UPA00244">
    <property type="reaction ID" value="UER00313"/>
</dbReference>
<feature type="binding site" evidence="4">
    <location>
        <position position="130"/>
    </location>
    <ligand>
        <name>1-deoxy-D-xylulose 5-phosphate</name>
        <dbReference type="ChEBI" id="CHEBI:57792"/>
    </ligand>
</feature>
<organism evidence="7 8">
    <name type="scientific">Prochlorococcus marinus (strain MIT 9301)</name>
    <dbReference type="NCBI Taxonomy" id="167546"/>
    <lineage>
        <taxon>Bacteria</taxon>
        <taxon>Bacillati</taxon>
        <taxon>Cyanobacteriota</taxon>
        <taxon>Cyanophyceae</taxon>
        <taxon>Synechococcales</taxon>
        <taxon>Prochlorococcaceae</taxon>
        <taxon>Prochlorococcus</taxon>
    </lineage>
</organism>
<dbReference type="EC" id="2.6.99.2" evidence="4 5"/>
<comment type="catalytic activity">
    <reaction evidence="4">
        <text>3-amino-2-oxopropyl phosphate + 1-deoxy-D-xylulose 5-phosphate = pyridoxine 5'-phosphate + phosphate + 2 H2O + H(+)</text>
        <dbReference type="Rhea" id="RHEA:15265"/>
        <dbReference type="ChEBI" id="CHEBI:15377"/>
        <dbReference type="ChEBI" id="CHEBI:15378"/>
        <dbReference type="ChEBI" id="CHEBI:43474"/>
        <dbReference type="ChEBI" id="CHEBI:57279"/>
        <dbReference type="ChEBI" id="CHEBI:57792"/>
        <dbReference type="ChEBI" id="CHEBI:58589"/>
        <dbReference type="EC" id="2.6.99.2"/>
    </reaction>
</comment>
<dbReference type="Gene3D" id="3.20.20.70">
    <property type="entry name" value="Aldolase class I"/>
    <property type="match status" value="1"/>
</dbReference>
<dbReference type="HOGENOM" id="CLU_074563_0_0_3"/>
<dbReference type="NCBIfam" id="NF003625">
    <property type="entry name" value="PRK05265.1-3"/>
    <property type="match status" value="1"/>
</dbReference>
<dbReference type="HAMAP" id="MF_00279">
    <property type="entry name" value="PdxJ"/>
    <property type="match status" value="1"/>
</dbReference>
<dbReference type="GO" id="GO:0008615">
    <property type="term" value="P:pyridoxine biosynthetic process"/>
    <property type="evidence" value="ECO:0007669"/>
    <property type="project" value="UniProtKB-UniRule"/>
</dbReference>
<dbReference type="InterPro" id="IPR036130">
    <property type="entry name" value="Pyridoxine-5'_phos_synth"/>
</dbReference>
<protein>
    <recommendedName>
        <fullName evidence="4 5">Pyridoxine 5'-phosphate synthase</fullName>
        <shortName evidence="4">PNP synthase</shortName>
        <ecNumber evidence="4 5">2.6.99.2</ecNumber>
    </recommendedName>
</protein>
<dbReference type="EMBL" id="CP000576">
    <property type="protein sequence ID" value="ABO17837.1"/>
    <property type="molecule type" value="Genomic_DNA"/>
</dbReference>
<feature type="active site" description="Proton acceptor" evidence="4">
    <location>
        <position position="155"/>
    </location>
</feature>
<dbReference type="InterPro" id="IPR004569">
    <property type="entry name" value="PyrdxlP_synth_PdxJ"/>
</dbReference>
<feature type="site" description="Transition state stabilizer" evidence="4">
    <location>
        <position position="236"/>
    </location>
</feature>
<keyword evidence="3 4" id="KW-0664">Pyridoxine biosynthesis</keyword>
<comment type="pathway">
    <text evidence="4">Cofactor biosynthesis; pyridoxine 5'-phosphate biosynthesis; pyridoxine 5'-phosphate from D-erythrose 4-phosphate: step 5/5.</text>
</comment>
<feature type="binding site" evidence="4">
    <location>
        <position position="135"/>
    </location>
    <ligand>
        <name>1-deoxy-D-xylulose 5-phosphate</name>
        <dbReference type="ChEBI" id="CHEBI:57792"/>
    </ligand>
</feature>
<feature type="binding site" evidence="4">
    <location>
        <begin position="297"/>
        <end position="298"/>
    </location>
    <ligand>
        <name>3-amino-2-oxopropyl phosphate</name>
        <dbReference type="ChEBI" id="CHEBI:57279"/>
    </ligand>
</feature>
<feature type="active site" description="Proton acceptor" evidence="4">
    <location>
        <position position="128"/>
    </location>
</feature>
<comment type="similarity">
    <text evidence="4">Belongs to the PNP synthase family.</text>
</comment>
<reference evidence="7 8" key="1">
    <citation type="journal article" date="2007" name="PLoS Genet.">
        <title>Patterns and implications of gene gain and loss in the evolution of Prochlorococcus.</title>
        <authorList>
            <person name="Kettler G.C."/>
            <person name="Martiny A.C."/>
            <person name="Huang K."/>
            <person name="Zucker J."/>
            <person name="Coleman M.L."/>
            <person name="Rodrigue S."/>
            <person name="Chen F."/>
            <person name="Lapidus A."/>
            <person name="Ferriera S."/>
            <person name="Johnson J."/>
            <person name="Steglich C."/>
            <person name="Church G.M."/>
            <person name="Richardson P."/>
            <person name="Chisholm S.W."/>
        </authorList>
    </citation>
    <scope>NUCLEOTIDE SEQUENCE [LARGE SCALE GENOMIC DNA]</scope>
    <source>
        <strain evidence="7 8">MIT 9301</strain>
    </source>
</reference>
<keyword evidence="2 4" id="KW-0808">Transferase</keyword>
<comment type="subcellular location">
    <subcellularLocation>
        <location evidence="4">Cytoplasm</location>
    </subcellularLocation>
</comment>
<keyword evidence="1 4" id="KW-0963">Cytoplasm</keyword>
<dbReference type="PANTHER" id="PTHR30456">
    <property type="entry name" value="PYRIDOXINE 5'-PHOSPHATE SYNTHASE"/>
    <property type="match status" value="1"/>
</dbReference>
<dbReference type="GO" id="GO:0005829">
    <property type="term" value="C:cytosol"/>
    <property type="evidence" value="ECO:0007669"/>
    <property type="project" value="TreeGrafter"/>
</dbReference>
<feature type="binding site" evidence="4">
    <location>
        <position position="103"/>
    </location>
    <ligand>
        <name>3-amino-2-oxopropyl phosphate</name>
        <dbReference type="ChEBI" id="CHEBI:57279"/>
    </ligand>
</feature>
<comment type="function">
    <text evidence="4">Catalyzes the complicated ring closure reaction between the two acyclic compounds 1-deoxy-D-xylulose-5-phosphate (DXP) and 3-amino-2-oxopropyl phosphate (1-amino-acetone-3-phosphate or AAP) to form pyridoxine 5'-phosphate (PNP) and inorganic phosphate.</text>
</comment>
<evidence type="ECO:0000256" key="6">
    <source>
        <dbReference type="SAM" id="Phobius"/>
    </source>
</evidence>
<feature type="binding site" evidence="4">
    <location>
        <position position="276"/>
    </location>
    <ligand>
        <name>3-amino-2-oxopropyl phosphate</name>
        <dbReference type="ChEBI" id="CHEBI:57279"/>
    </ligand>
</feature>
<feature type="binding site" evidence="4">
    <location>
        <begin position="94"/>
        <end position="95"/>
    </location>
    <ligand>
        <name>1-deoxy-D-xylulose 5-phosphate</name>
        <dbReference type="ChEBI" id="CHEBI:57792"/>
    </ligand>
</feature>
<sequence length="323" mass="36506">MIEEFMGNEKPFFNIFFFLKKNLKTTSWVTNIAINPNAGLILCQIFVEFFFKFYLLYINNLSVCLFLLAIIGRLLDCLETKNFKIMATLGVNIDHIANVRQARKTVEPDPVQFAFLAELGGADSITVHLREDRRHIQDRDVFLLKETIKTKLNLEMAATGEMLEIAKKILPDYVTLVPEKREEVTTEGGLDLKSNMQYLKKAVGNLKDSNIEVSAFIDPLGEQINYSKEIGFDFIELHTGKYAELSGSEQYKELQRIIESTHLANDLGLVVNAGHGLNYNNVKKIASINNMNELNIGHSIVARALAIGLEKSVREMKSLITSN</sequence>
<dbReference type="PANTHER" id="PTHR30456:SF0">
    <property type="entry name" value="PYRIDOXINE 5'-PHOSPHATE SYNTHASE"/>
    <property type="match status" value="1"/>
</dbReference>
<keyword evidence="6" id="KW-0472">Membrane</keyword>
<dbReference type="Proteomes" id="UP000001430">
    <property type="component" value="Chromosome"/>
</dbReference>
<name>A3PDL2_PROM0</name>
<evidence type="ECO:0000256" key="1">
    <source>
        <dbReference type="ARBA" id="ARBA00022490"/>
    </source>
</evidence>
<dbReference type="NCBIfam" id="TIGR00559">
    <property type="entry name" value="pdxJ"/>
    <property type="match status" value="1"/>
</dbReference>
<evidence type="ECO:0000256" key="2">
    <source>
        <dbReference type="ARBA" id="ARBA00022679"/>
    </source>
</evidence>
<dbReference type="STRING" id="167546.P9301_12141"/>
<feature type="active site" description="Proton donor" evidence="4">
    <location>
        <position position="275"/>
    </location>
</feature>
<dbReference type="NCBIfam" id="NF003627">
    <property type="entry name" value="PRK05265.1-5"/>
    <property type="match status" value="1"/>
</dbReference>
<comment type="subunit">
    <text evidence="4">Homooctamer; tetramer of dimers.</text>
</comment>
<dbReference type="AlphaFoldDB" id="A3PDL2"/>
<dbReference type="CDD" id="cd00003">
    <property type="entry name" value="PNPsynthase"/>
    <property type="match status" value="1"/>
</dbReference>
<feature type="binding site" evidence="4">
    <location>
        <position position="185"/>
    </location>
    <ligand>
        <name>1-deoxy-D-xylulose 5-phosphate</name>
        <dbReference type="ChEBI" id="CHEBI:57792"/>
    </ligand>
</feature>
<accession>A3PDL2</accession>
<keyword evidence="8" id="KW-1185">Reference proteome</keyword>
<dbReference type="GO" id="GO:0033856">
    <property type="term" value="F:pyridoxine 5'-phosphate synthase activity"/>
    <property type="evidence" value="ECO:0007669"/>
    <property type="project" value="UniProtKB-UniRule"/>
</dbReference>
<keyword evidence="6" id="KW-1133">Transmembrane helix</keyword>
<evidence type="ECO:0000256" key="5">
    <source>
        <dbReference type="NCBIfam" id="TIGR00559"/>
    </source>
</evidence>